<protein>
    <submittedName>
        <fullName evidence="3">Trk system potassium uptake protein TrkA</fullName>
    </submittedName>
</protein>
<proteinExistence type="predicted"/>
<dbReference type="GO" id="GO:0008324">
    <property type="term" value="F:monoatomic cation transmembrane transporter activity"/>
    <property type="evidence" value="ECO:0007669"/>
    <property type="project" value="InterPro"/>
</dbReference>
<dbReference type="PROSITE" id="PS51201">
    <property type="entry name" value="RCK_N"/>
    <property type="match status" value="1"/>
</dbReference>
<accession>A0A2W7PR02</accession>
<dbReference type="PROSITE" id="PS51202">
    <property type="entry name" value="RCK_C"/>
    <property type="match status" value="1"/>
</dbReference>
<keyword evidence="4" id="KW-1185">Reference proteome</keyword>
<evidence type="ECO:0000259" key="2">
    <source>
        <dbReference type="PROSITE" id="PS51202"/>
    </source>
</evidence>
<dbReference type="PANTHER" id="PTHR43833:SF7">
    <property type="entry name" value="KTR SYSTEM POTASSIUM UPTAKE PROTEIN C"/>
    <property type="match status" value="1"/>
</dbReference>
<dbReference type="Proteomes" id="UP000248916">
    <property type="component" value="Unassembled WGS sequence"/>
</dbReference>
<dbReference type="AlphaFoldDB" id="A0A2W7PR02"/>
<name>A0A2W7PR02_9RHOB</name>
<dbReference type="RefSeq" id="WP_111538812.1">
    <property type="nucleotide sequence ID" value="NZ_QKZL01000028.1"/>
</dbReference>
<organism evidence="3 4">
    <name type="scientific">Palleronia aestuarii</name>
    <dbReference type="NCBI Taxonomy" id="568105"/>
    <lineage>
        <taxon>Bacteria</taxon>
        <taxon>Pseudomonadati</taxon>
        <taxon>Pseudomonadota</taxon>
        <taxon>Alphaproteobacteria</taxon>
        <taxon>Rhodobacterales</taxon>
        <taxon>Roseobacteraceae</taxon>
        <taxon>Palleronia</taxon>
    </lineage>
</organism>
<dbReference type="Pfam" id="PF02254">
    <property type="entry name" value="TrkA_N"/>
    <property type="match status" value="1"/>
</dbReference>
<gene>
    <name evidence="3" type="ORF">LX81_03798</name>
</gene>
<dbReference type="Gene3D" id="3.30.70.1450">
    <property type="entry name" value="Regulator of K+ conductance, C-terminal domain"/>
    <property type="match status" value="1"/>
</dbReference>
<evidence type="ECO:0000313" key="4">
    <source>
        <dbReference type="Proteomes" id="UP000248916"/>
    </source>
</evidence>
<dbReference type="InterPro" id="IPR003148">
    <property type="entry name" value="RCK_N"/>
</dbReference>
<dbReference type="InterPro" id="IPR036291">
    <property type="entry name" value="NAD(P)-bd_dom_sf"/>
</dbReference>
<comment type="caution">
    <text evidence="3">The sequence shown here is derived from an EMBL/GenBank/DDBJ whole genome shotgun (WGS) entry which is preliminary data.</text>
</comment>
<feature type="domain" description="RCK N-terminal" evidence="1">
    <location>
        <begin position="15"/>
        <end position="131"/>
    </location>
</feature>
<dbReference type="InterPro" id="IPR006037">
    <property type="entry name" value="RCK_C"/>
</dbReference>
<dbReference type="InterPro" id="IPR050721">
    <property type="entry name" value="Trk_Ktr_HKT_K-transport"/>
</dbReference>
<dbReference type="PANTHER" id="PTHR43833">
    <property type="entry name" value="POTASSIUM CHANNEL PROTEIN 2-RELATED-RELATED"/>
    <property type="match status" value="1"/>
</dbReference>
<dbReference type="SUPFAM" id="SSF116726">
    <property type="entry name" value="TrkA C-terminal domain-like"/>
    <property type="match status" value="1"/>
</dbReference>
<dbReference type="InterPro" id="IPR036721">
    <property type="entry name" value="RCK_C_sf"/>
</dbReference>
<dbReference type="Gene3D" id="3.40.50.720">
    <property type="entry name" value="NAD(P)-binding Rossmann-like Domain"/>
    <property type="match status" value="1"/>
</dbReference>
<dbReference type="GO" id="GO:0006813">
    <property type="term" value="P:potassium ion transport"/>
    <property type="evidence" value="ECO:0007669"/>
    <property type="project" value="InterPro"/>
</dbReference>
<sequence>MANDKQKSRPQSGPSAMFVVVGLGNFGTTVALELKRFGNHVIGIDQDERRVSDLAEELDQAMILDARDEEALREAGIQECATGLVAMGENLEASVLSAMNLRLVGVDKVWAKATSRTHHRILSRLGVDRVIHPEVDVGRQIAQALHNPLVRDYVSLGNGYHVVNMRVPEALTSKRISALKLEKYDLRCVGVMRGTKFVGDASADCELQADDLLLVLGRRSDLRSFASSL</sequence>
<dbReference type="EMBL" id="QKZL01000028">
    <property type="protein sequence ID" value="PZX11829.1"/>
    <property type="molecule type" value="Genomic_DNA"/>
</dbReference>
<feature type="domain" description="RCK C-terminal" evidence="2">
    <location>
        <begin position="151"/>
        <end position="229"/>
    </location>
</feature>
<reference evidence="3 4" key="1">
    <citation type="submission" date="2018-06" db="EMBL/GenBank/DDBJ databases">
        <title>Genomic Encyclopedia of Archaeal and Bacterial Type Strains, Phase II (KMG-II): from individual species to whole genera.</title>
        <authorList>
            <person name="Goeker M."/>
        </authorList>
    </citation>
    <scope>NUCLEOTIDE SEQUENCE [LARGE SCALE GENOMIC DNA]</scope>
    <source>
        <strain evidence="3 4">DSM 22009</strain>
    </source>
</reference>
<dbReference type="OrthoDB" id="9781411at2"/>
<evidence type="ECO:0000313" key="3">
    <source>
        <dbReference type="EMBL" id="PZX11829.1"/>
    </source>
</evidence>
<evidence type="ECO:0000259" key="1">
    <source>
        <dbReference type="PROSITE" id="PS51201"/>
    </source>
</evidence>
<dbReference type="SUPFAM" id="SSF51735">
    <property type="entry name" value="NAD(P)-binding Rossmann-fold domains"/>
    <property type="match status" value="1"/>
</dbReference>